<comment type="similarity">
    <text evidence="2">Belongs to the glycosyltransferase 47 family.</text>
</comment>
<dbReference type="InterPro" id="IPR004263">
    <property type="entry name" value="Exostosin"/>
</dbReference>
<dbReference type="Proteomes" id="UP000737018">
    <property type="component" value="Unassembled WGS sequence"/>
</dbReference>
<dbReference type="AlphaFoldDB" id="A0A8J4RJE4"/>
<dbReference type="InterPro" id="IPR040911">
    <property type="entry name" value="Exostosin_GT47"/>
</dbReference>
<feature type="region of interest" description="Disordered" evidence="6">
    <location>
        <begin position="1"/>
        <end position="26"/>
    </location>
</feature>
<evidence type="ECO:0000256" key="4">
    <source>
        <dbReference type="ARBA" id="ARBA00022968"/>
    </source>
</evidence>
<name>A0A8J4RJE4_9ROSI</name>
<dbReference type="Pfam" id="PF03016">
    <property type="entry name" value="Exostosin_GT47"/>
    <property type="match status" value="1"/>
</dbReference>
<feature type="compositionally biased region" description="Polar residues" evidence="6">
    <location>
        <begin position="1"/>
        <end position="10"/>
    </location>
</feature>
<sequence>MQTNYTTPQISPARAPAPAPAPAMAEASLSPLHTRNKSGKKRIEDDLARARAAIHKAIRTRKWNYTSDDDDGSFIPRGSIYRNAYAFHQSHKEMVKRFKVWAYKEGEQPLVHDGPTKHIYSIEGHFIDEMESGKSTFIARHPDEAHVFFLPISVTYIVEYIYRPITNYARDRLVRIVSDYIYTVANRYPYWNRSSGADHFFVSCHDWGPEVSKDDPKLFKNFMRVLCNANTSEGFQPRRDVSLPEFNLEPFKLSPPRNLGLAPNKRSILAFFAGGAHGNIRNVLLEYWKDKDDEVRVHEYLPKNQSYNKLMGQSKFCLCPSGFEVASPRLVEAIFAECVPVIISDYYVLPFSDVLDWSKFSLHIPSKRIPEIKTILKGISNSKLEATFGDLPPRSELRQGRAHGESRLHVFIFLRFVVIVVDDNGLDVVIVFGVVDSGTRSGARVSD</sequence>
<proteinExistence type="inferred from homology"/>
<evidence type="ECO:0000256" key="6">
    <source>
        <dbReference type="SAM" id="MobiDB-lite"/>
    </source>
</evidence>
<keyword evidence="4" id="KW-0812">Transmembrane</keyword>
<evidence type="ECO:0000259" key="7">
    <source>
        <dbReference type="Pfam" id="PF03016"/>
    </source>
</evidence>
<dbReference type="OrthoDB" id="1924787at2759"/>
<evidence type="ECO:0000256" key="5">
    <source>
        <dbReference type="ARBA" id="ARBA00023034"/>
    </source>
</evidence>
<keyword evidence="9" id="KW-1185">Reference proteome</keyword>
<keyword evidence="3" id="KW-0808">Transferase</keyword>
<dbReference type="EMBL" id="JRKL02000911">
    <property type="protein sequence ID" value="KAF3967355.1"/>
    <property type="molecule type" value="Genomic_DNA"/>
</dbReference>
<dbReference type="PANTHER" id="PTHR11062:SF360">
    <property type="entry name" value="EXOSTOSIN GT47 DOMAIN-CONTAINING PROTEIN"/>
    <property type="match status" value="1"/>
</dbReference>
<evidence type="ECO:0000256" key="1">
    <source>
        <dbReference type="ARBA" id="ARBA00004323"/>
    </source>
</evidence>
<keyword evidence="5" id="KW-0333">Golgi apparatus</keyword>
<evidence type="ECO:0000256" key="3">
    <source>
        <dbReference type="ARBA" id="ARBA00022676"/>
    </source>
</evidence>
<accession>A0A8J4RJE4</accession>
<feature type="domain" description="Exostosin GT47" evidence="7">
    <location>
        <begin position="96"/>
        <end position="377"/>
    </location>
</feature>
<comment type="subcellular location">
    <subcellularLocation>
        <location evidence="1">Golgi apparatus membrane</location>
        <topology evidence="1">Single-pass type II membrane protein</topology>
    </subcellularLocation>
</comment>
<keyword evidence="3" id="KW-0328">Glycosyltransferase</keyword>
<gene>
    <name evidence="8" type="ORF">CMV_008647</name>
</gene>
<reference evidence="8" key="1">
    <citation type="submission" date="2020-03" db="EMBL/GenBank/DDBJ databases">
        <title>Castanea mollissima Vanexum genome sequencing.</title>
        <authorList>
            <person name="Staton M."/>
        </authorList>
    </citation>
    <scope>NUCLEOTIDE SEQUENCE</scope>
    <source>
        <tissue evidence="8">Leaf</tissue>
    </source>
</reference>
<evidence type="ECO:0000256" key="2">
    <source>
        <dbReference type="ARBA" id="ARBA00010271"/>
    </source>
</evidence>
<dbReference type="GO" id="GO:0000139">
    <property type="term" value="C:Golgi membrane"/>
    <property type="evidence" value="ECO:0007669"/>
    <property type="project" value="UniProtKB-SubCell"/>
</dbReference>
<dbReference type="GO" id="GO:0016757">
    <property type="term" value="F:glycosyltransferase activity"/>
    <property type="evidence" value="ECO:0007669"/>
    <property type="project" value="UniProtKB-KW"/>
</dbReference>
<organism evidence="8 9">
    <name type="scientific">Castanea mollissima</name>
    <name type="common">Chinese chestnut</name>
    <dbReference type="NCBI Taxonomy" id="60419"/>
    <lineage>
        <taxon>Eukaryota</taxon>
        <taxon>Viridiplantae</taxon>
        <taxon>Streptophyta</taxon>
        <taxon>Embryophyta</taxon>
        <taxon>Tracheophyta</taxon>
        <taxon>Spermatophyta</taxon>
        <taxon>Magnoliopsida</taxon>
        <taxon>eudicotyledons</taxon>
        <taxon>Gunneridae</taxon>
        <taxon>Pentapetalae</taxon>
        <taxon>rosids</taxon>
        <taxon>fabids</taxon>
        <taxon>Fagales</taxon>
        <taxon>Fagaceae</taxon>
        <taxon>Castanea</taxon>
    </lineage>
</organism>
<evidence type="ECO:0000313" key="8">
    <source>
        <dbReference type="EMBL" id="KAF3967355.1"/>
    </source>
</evidence>
<keyword evidence="4" id="KW-0735">Signal-anchor</keyword>
<evidence type="ECO:0000313" key="9">
    <source>
        <dbReference type="Proteomes" id="UP000737018"/>
    </source>
</evidence>
<dbReference type="PANTHER" id="PTHR11062">
    <property type="entry name" value="EXOSTOSIN HEPARAN SULFATE GLYCOSYLTRANSFERASE -RELATED"/>
    <property type="match status" value="1"/>
</dbReference>
<protein>
    <recommendedName>
        <fullName evidence="7">Exostosin GT47 domain-containing protein</fullName>
    </recommendedName>
</protein>
<comment type="caution">
    <text evidence="8">The sequence shown here is derived from an EMBL/GenBank/DDBJ whole genome shotgun (WGS) entry which is preliminary data.</text>
</comment>